<dbReference type="Pfam" id="PF01399">
    <property type="entry name" value="PCI"/>
    <property type="match status" value="1"/>
</dbReference>
<evidence type="ECO:0000313" key="7">
    <source>
        <dbReference type="EMBL" id="KZP06077.1"/>
    </source>
</evidence>
<proteinExistence type="predicted"/>
<sequence length="98" mass="11011">MSAAFGWTVPEVERHVVALIQSGDINGRVDSQNKSKILQAKTTDHRSELFDRAIKAGNEMQSANRKLLLRMRLQQADLVIRAPKGQREAHPSEMMQGD</sequence>
<organism evidence="7 8">
    <name type="scientific">Athelia psychrophila</name>
    <dbReference type="NCBI Taxonomy" id="1759441"/>
    <lineage>
        <taxon>Eukaryota</taxon>
        <taxon>Fungi</taxon>
        <taxon>Dikarya</taxon>
        <taxon>Basidiomycota</taxon>
        <taxon>Agaricomycotina</taxon>
        <taxon>Agaricomycetes</taxon>
        <taxon>Agaricomycetidae</taxon>
        <taxon>Atheliales</taxon>
        <taxon>Atheliaceae</taxon>
        <taxon>Athelia</taxon>
    </lineage>
</organism>
<dbReference type="PANTHER" id="PTHR14145">
    <property type="entry name" value="26S PROTESOME SUBUNIT 6"/>
    <property type="match status" value="1"/>
</dbReference>
<evidence type="ECO:0000256" key="1">
    <source>
        <dbReference type="ARBA" id="ARBA00004123"/>
    </source>
</evidence>
<dbReference type="GO" id="GO:0005737">
    <property type="term" value="C:cytoplasm"/>
    <property type="evidence" value="ECO:0007669"/>
    <property type="project" value="UniProtKB-SubCell"/>
</dbReference>
<comment type="subcellular location">
    <subcellularLocation>
        <location evidence="2">Cytoplasm</location>
    </subcellularLocation>
    <subcellularLocation>
        <location evidence="1">Nucleus</location>
    </subcellularLocation>
</comment>
<evidence type="ECO:0000256" key="2">
    <source>
        <dbReference type="ARBA" id="ARBA00004496"/>
    </source>
</evidence>
<evidence type="ECO:0000259" key="6">
    <source>
        <dbReference type="Pfam" id="PF01399"/>
    </source>
</evidence>
<accession>A0A167WGN2</accession>
<dbReference type="PANTHER" id="PTHR14145:SF2">
    <property type="entry name" value="COP9 SIGNALOSOME COMPLEX SUBUNIT 1"/>
    <property type="match status" value="1"/>
</dbReference>
<dbReference type="Proteomes" id="UP000076532">
    <property type="component" value="Unassembled WGS sequence"/>
</dbReference>
<keyword evidence="5" id="KW-0539">Nucleus</keyword>
<evidence type="ECO:0000256" key="5">
    <source>
        <dbReference type="ARBA" id="ARBA00023242"/>
    </source>
</evidence>
<keyword evidence="4" id="KW-0736">Signalosome</keyword>
<feature type="domain" description="PCI" evidence="6">
    <location>
        <begin position="1"/>
        <end position="34"/>
    </location>
</feature>
<keyword evidence="3" id="KW-0963">Cytoplasm</keyword>
<dbReference type="InterPro" id="IPR019585">
    <property type="entry name" value="Rpn7/CSN1"/>
</dbReference>
<keyword evidence="8" id="KW-1185">Reference proteome</keyword>
<protein>
    <recommendedName>
        <fullName evidence="6">PCI domain-containing protein</fullName>
    </recommendedName>
</protein>
<gene>
    <name evidence="7" type="ORF">FIBSPDRAFT_331554</name>
</gene>
<dbReference type="AlphaFoldDB" id="A0A167WGN2"/>
<dbReference type="OrthoDB" id="422427at2759"/>
<reference evidence="7 8" key="1">
    <citation type="journal article" date="2016" name="Mol. Biol. Evol.">
        <title>Comparative Genomics of Early-Diverging Mushroom-Forming Fungi Provides Insights into the Origins of Lignocellulose Decay Capabilities.</title>
        <authorList>
            <person name="Nagy L.G."/>
            <person name="Riley R."/>
            <person name="Tritt A."/>
            <person name="Adam C."/>
            <person name="Daum C."/>
            <person name="Floudas D."/>
            <person name="Sun H."/>
            <person name="Yadav J.S."/>
            <person name="Pangilinan J."/>
            <person name="Larsson K.H."/>
            <person name="Matsuura K."/>
            <person name="Barry K."/>
            <person name="Labutti K."/>
            <person name="Kuo R."/>
            <person name="Ohm R.A."/>
            <person name="Bhattacharya S.S."/>
            <person name="Shirouzu T."/>
            <person name="Yoshinaga Y."/>
            <person name="Martin F.M."/>
            <person name="Grigoriev I.V."/>
            <person name="Hibbett D.S."/>
        </authorList>
    </citation>
    <scope>NUCLEOTIDE SEQUENCE [LARGE SCALE GENOMIC DNA]</scope>
    <source>
        <strain evidence="7 8">CBS 109695</strain>
    </source>
</reference>
<name>A0A167WGN2_9AGAM</name>
<dbReference type="InterPro" id="IPR000717">
    <property type="entry name" value="PCI_dom"/>
</dbReference>
<dbReference type="STRING" id="436010.A0A167WGN2"/>
<evidence type="ECO:0000313" key="8">
    <source>
        <dbReference type="Proteomes" id="UP000076532"/>
    </source>
</evidence>
<dbReference type="GO" id="GO:0008180">
    <property type="term" value="C:COP9 signalosome"/>
    <property type="evidence" value="ECO:0007669"/>
    <property type="project" value="UniProtKB-KW"/>
</dbReference>
<evidence type="ECO:0000256" key="4">
    <source>
        <dbReference type="ARBA" id="ARBA00022790"/>
    </source>
</evidence>
<evidence type="ECO:0000256" key="3">
    <source>
        <dbReference type="ARBA" id="ARBA00022490"/>
    </source>
</evidence>
<dbReference type="EMBL" id="KV417805">
    <property type="protein sequence ID" value="KZP06077.1"/>
    <property type="molecule type" value="Genomic_DNA"/>
</dbReference>